<feature type="transmembrane region" description="Helical" evidence="6">
    <location>
        <begin position="52"/>
        <end position="70"/>
    </location>
</feature>
<evidence type="ECO:0000256" key="4">
    <source>
        <dbReference type="ARBA" id="ARBA00022989"/>
    </source>
</evidence>
<dbReference type="Proteomes" id="UP000236737">
    <property type="component" value="Unassembled WGS sequence"/>
</dbReference>
<feature type="transmembrane region" description="Helical" evidence="6">
    <location>
        <begin position="169"/>
        <end position="191"/>
    </location>
</feature>
<feature type="transmembrane region" description="Helical" evidence="6">
    <location>
        <begin position="314"/>
        <end position="332"/>
    </location>
</feature>
<feature type="transmembrane region" description="Helical" evidence="6">
    <location>
        <begin position="82"/>
        <end position="99"/>
    </location>
</feature>
<feature type="transmembrane region" description="Helical" evidence="6">
    <location>
        <begin position="105"/>
        <end position="127"/>
    </location>
</feature>
<comment type="subcellular location">
    <subcellularLocation>
        <location evidence="1">Membrane</location>
        <topology evidence="1">Multi-pass membrane protein</topology>
    </subcellularLocation>
</comment>
<reference evidence="8" key="1">
    <citation type="submission" date="2016-10" db="EMBL/GenBank/DDBJ databases">
        <authorList>
            <person name="Varghese N."/>
            <person name="Submissions S."/>
        </authorList>
    </citation>
    <scope>NUCLEOTIDE SEQUENCE [LARGE SCALE GENOMIC DNA]</scope>
    <source>
        <strain evidence="8">CGMCC 1.9230</strain>
    </source>
</reference>
<feature type="transmembrane region" description="Helical" evidence="6">
    <location>
        <begin position="401"/>
        <end position="421"/>
    </location>
</feature>
<feature type="transmembrane region" description="Helical" evidence="6">
    <location>
        <begin position="139"/>
        <end position="163"/>
    </location>
</feature>
<dbReference type="RefSeq" id="WP_104000465.1">
    <property type="nucleotide sequence ID" value="NZ_FNVP01000010.1"/>
</dbReference>
<keyword evidence="2" id="KW-0813">Transport</keyword>
<feature type="transmembrane region" description="Helical" evidence="6">
    <location>
        <begin position="203"/>
        <end position="226"/>
    </location>
</feature>
<dbReference type="PANTHER" id="PTHR42718:SF9">
    <property type="entry name" value="MAJOR FACILITATOR SUPERFAMILY MULTIDRUG TRANSPORTER MFSC"/>
    <property type="match status" value="1"/>
</dbReference>
<proteinExistence type="predicted"/>
<keyword evidence="3 6" id="KW-0812">Transmembrane</keyword>
<evidence type="ECO:0000256" key="3">
    <source>
        <dbReference type="ARBA" id="ARBA00022692"/>
    </source>
</evidence>
<dbReference type="SUPFAM" id="SSF103473">
    <property type="entry name" value="MFS general substrate transporter"/>
    <property type="match status" value="1"/>
</dbReference>
<dbReference type="PANTHER" id="PTHR42718">
    <property type="entry name" value="MAJOR FACILITATOR SUPERFAMILY MULTIDRUG TRANSPORTER MFSC"/>
    <property type="match status" value="1"/>
</dbReference>
<feature type="transmembrane region" description="Helical" evidence="6">
    <location>
        <begin position="339"/>
        <end position="360"/>
    </location>
</feature>
<feature type="transmembrane region" description="Helical" evidence="6">
    <location>
        <begin position="238"/>
        <end position="258"/>
    </location>
</feature>
<evidence type="ECO:0000313" key="8">
    <source>
        <dbReference type="Proteomes" id="UP000236737"/>
    </source>
</evidence>
<accession>A0A1H5ZHL3</accession>
<dbReference type="InterPro" id="IPR036259">
    <property type="entry name" value="MFS_trans_sf"/>
</dbReference>
<evidence type="ECO:0000256" key="5">
    <source>
        <dbReference type="ARBA" id="ARBA00023136"/>
    </source>
</evidence>
<evidence type="ECO:0000256" key="6">
    <source>
        <dbReference type="SAM" id="Phobius"/>
    </source>
</evidence>
<evidence type="ECO:0008006" key="9">
    <source>
        <dbReference type="Google" id="ProtNLM"/>
    </source>
</evidence>
<evidence type="ECO:0000256" key="1">
    <source>
        <dbReference type="ARBA" id="ARBA00004141"/>
    </source>
</evidence>
<dbReference type="Gene3D" id="1.20.1250.20">
    <property type="entry name" value="MFS general substrate transporter like domains"/>
    <property type="match status" value="2"/>
</dbReference>
<evidence type="ECO:0000313" key="7">
    <source>
        <dbReference type="EMBL" id="SEG35949.1"/>
    </source>
</evidence>
<keyword evidence="8" id="KW-1185">Reference proteome</keyword>
<feature type="transmembrane region" description="Helical" evidence="6">
    <location>
        <begin position="12"/>
        <end position="32"/>
    </location>
</feature>
<sequence>MSEVSIFKSWVPNWAIIAIIFFCMLHSMVLLGVYTSNVTYAASFLDVEVEDLQFSMCVTYGTFLATLLIESRFFKFFPTKKYFLVIYGLAALTFILTAYTENFSLFIILRMAEGILMALPVLPLRLFLISRFKSKNAVIIGFSLNYGALMLASPFIMNIAVWLLENYDWKYMALGSAFFQIVCVALVMITFNNNRYYKKIPLYQIDWASFILVLTAIICGSYFVVYGQKKYWFESSQIIVALIVALITGGFFIARQMLVTRPTFDMKVFQYANLRTGLLLSVVFYIVRSTLNICHSTMYVVWNWEPSRVAHVQYLNMIGVVTGMILTGIFLAKSVASRYIFILGFSLFAVFHFWFTFLFVPDASLADIAIPYMLQGVAVGIIFVPLVLFTVSAVPKHYAPFAGIVGVAGRFWGSIMGFAIIQNAGWFLQNTHFTKFRQFVLPESPETQGRVEQLTKNFVAKGYTLDDSNKLAMKQIISSVSKQSILLSNMEIFTAMGYFMLIVIIFLLLNQHLRQTFDIFKNRIWGT</sequence>
<name>A0A1H5ZHL3_9FLAO</name>
<keyword evidence="5 6" id="KW-0472">Membrane</keyword>
<evidence type="ECO:0000256" key="2">
    <source>
        <dbReference type="ARBA" id="ARBA00022448"/>
    </source>
</evidence>
<gene>
    <name evidence="7" type="ORF">SAMN04488130_11075</name>
</gene>
<dbReference type="EMBL" id="FNVP01000010">
    <property type="protein sequence ID" value="SEG35949.1"/>
    <property type="molecule type" value="Genomic_DNA"/>
</dbReference>
<dbReference type="GO" id="GO:0016020">
    <property type="term" value="C:membrane"/>
    <property type="evidence" value="ECO:0007669"/>
    <property type="project" value="UniProtKB-SubCell"/>
</dbReference>
<protein>
    <recommendedName>
        <fullName evidence="9">Major Facilitator Superfamily protein</fullName>
    </recommendedName>
</protein>
<dbReference type="AlphaFoldDB" id="A0A1H5ZHL3"/>
<organism evidence="7 8">
    <name type="scientific">Flavobacterium urumqiense</name>
    <dbReference type="NCBI Taxonomy" id="935224"/>
    <lineage>
        <taxon>Bacteria</taxon>
        <taxon>Pseudomonadati</taxon>
        <taxon>Bacteroidota</taxon>
        <taxon>Flavobacteriia</taxon>
        <taxon>Flavobacteriales</taxon>
        <taxon>Flavobacteriaceae</taxon>
        <taxon>Flavobacterium</taxon>
    </lineage>
</organism>
<feature type="transmembrane region" description="Helical" evidence="6">
    <location>
        <begin position="278"/>
        <end position="302"/>
    </location>
</feature>
<feature type="transmembrane region" description="Helical" evidence="6">
    <location>
        <begin position="492"/>
        <end position="509"/>
    </location>
</feature>
<dbReference type="OrthoDB" id="622032at2"/>
<keyword evidence="4 6" id="KW-1133">Transmembrane helix</keyword>
<feature type="transmembrane region" description="Helical" evidence="6">
    <location>
        <begin position="372"/>
        <end position="394"/>
    </location>
</feature>